<proteinExistence type="predicted"/>
<name>A0A8K0K5T0_LADFU</name>
<dbReference type="PANTHER" id="PTHR10974:SF1">
    <property type="entry name" value="FI08016P-RELATED"/>
    <property type="match status" value="1"/>
</dbReference>
<dbReference type="CDD" id="cd16021">
    <property type="entry name" value="ALP_like"/>
    <property type="match status" value="1"/>
</dbReference>
<dbReference type="InterPro" id="IPR004245">
    <property type="entry name" value="DUF229"/>
</dbReference>
<dbReference type="PANTHER" id="PTHR10974">
    <property type="entry name" value="FI08016P-RELATED"/>
    <property type="match status" value="1"/>
</dbReference>
<dbReference type="Gene3D" id="3.40.720.10">
    <property type="entry name" value="Alkaline Phosphatase, subunit A"/>
    <property type="match status" value="1"/>
</dbReference>
<sequence length="662" mass="74003">MFIPTDKQPMEETEDALSPSSRGFLVMTSGCKIPDLDPMDPAVRKFVEFYANGTRNTTGEEDSDKVPPNCAGKVGPALVESNTTSLYIVTSALEYYNASALEDVNCCYRPFHRVMADPNHYDYSADNNIEYHKLCYPFQEEGSASVGEHEFVRVECRLSSDDTTSPLIYKDFHAFAPVSVAMKRAIESRGNAEMPPLDHRWSILVFGMDAVSRLNFHRQMPRTKKVLEELGAIEFLGYNKVGDNTFPNIVPLMSGMTEDELKKACWPNPQKKLDDCSWLWRQFESKGYLTGLGEDCAWMSTFNYVKVGFLRQPVHFYVRPLVRTSEDEAGHTKRMNAKVCVGPRLSASNIFNYIYKVMNSVSDAAQSFFGLFWVNSLTHDFLNSAGYADEPQVQLLRKIASTGALNRTLLLFLSDHGIRWGSIRETYQGRLEERLPFGFAVIPPSFKERYPSAVANLVRNARKRLTTAFDLHETLKDLLDPEASISSESLARRSKELLKRYGTRGISLFLPIPEGRTCKDAGITPNWCSCHSGEKKIDTEEPMAIAAAGALVDKVNAFLEPYPQCTRRELVAIKSAIISSPPESLLPHPKKKTLQDVSVVVEAAPGGALFEATVRVVPKEDESGLVSLELAVAGTISRINRYGNQSACVDEFHMKLYCFCGS</sequence>
<accession>A0A8K0K5T0</accession>
<keyword evidence="2" id="KW-1185">Reference proteome</keyword>
<comment type="caution">
    <text evidence="1">The sequence shown here is derived from an EMBL/GenBank/DDBJ whole genome shotgun (WGS) entry which is preliminary data.</text>
</comment>
<evidence type="ECO:0000313" key="2">
    <source>
        <dbReference type="Proteomes" id="UP000792457"/>
    </source>
</evidence>
<dbReference type="InterPro" id="IPR017850">
    <property type="entry name" value="Alkaline_phosphatase_core_sf"/>
</dbReference>
<dbReference type="SUPFAM" id="SSF53649">
    <property type="entry name" value="Alkaline phosphatase-like"/>
    <property type="match status" value="1"/>
</dbReference>
<dbReference type="Pfam" id="PF02995">
    <property type="entry name" value="DUF229"/>
    <property type="match status" value="1"/>
</dbReference>
<dbReference type="Proteomes" id="UP000792457">
    <property type="component" value="Unassembled WGS sequence"/>
</dbReference>
<reference evidence="1" key="1">
    <citation type="submission" date="2013-04" db="EMBL/GenBank/DDBJ databases">
        <authorList>
            <person name="Qu J."/>
            <person name="Murali S.C."/>
            <person name="Bandaranaike D."/>
            <person name="Bellair M."/>
            <person name="Blankenburg K."/>
            <person name="Chao H."/>
            <person name="Dinh H."/>
            <person name="Doddapaneni H."/>
            <person name="Downs B."/>
            <person name="Dugan-Rocha S."/>
            <person name="Elkadiri S."/>
            <person name="Gnanaolivu R.D."/>
            <person name="Hernandez B."/>
            <person name="Javaid M."/>
            <person name="Jayaseelan J.C."/>
            <person name="Lee S."/>
            <person name="Li M."/>
            <person name="Ming W."/>
            <person name="Munidasa M."/>
            <person name="Muniz J."/>
            <person name="Nguyen L."/>
            <person name="Ongeri F."/>
            <person name="Osuji N."/>
            <person name="Pu L.-L."/>
            <person name="Puazo M."/>
            <person name="Qu C."/>
            <person name="Quiroz J."/>
            <person name="Raj R."/>
            <person name="Weissenberger G."/>
            <person name="Xin Y."/>
            <person name="Zou X."/>
            <person name="Han Y."/>
            <person name="Richards S."/>
            <person name="Worley K."/>
            <person name="Muzny D."/>
            <person name="Gibbs R."/>
        </authorList>
    </citation>
    <scope>NUCLEOTIDE SEQUENCE</scope>
    <source>
        <strain evidence="1">Sampled in the wild</strain>
    </source>
</reference>
<reference evidence="1" key="2">
    <citation type="submission" date="2017-10" db="EMBL/GenBank/DDBJ databases">
        <title>Ladona fulva Genome sequencing and assembly.</title>
        <authorList>
            <person name="Murali S."/>
            <person name="Richards S."/>
            <person name="Bandaranaike D."/>
            <person name="Bellair M."/>
            <person name="Blankenburg K."/>
            <person name="Chao H."/>
            <person name="Dinh H."/>
            <person name="Doddapaneni H."/>
            <person name="Dugan-Rocha S."/>
            <person name="Elkadiri S."/>
            <person name="Gnanaolivu R."/>
            <person name="Hernandez B."/>
            <person name="Skinner E."/>
            <person name="Javaid M."/>
            <person name="Lee S."/>
            <person name="Li M."/>
            <person name="Ming W."/>
            <person name="Munidasa M."/>
            <person name="Muniz J."/>
            <person name="Nguyen L."/>
            <person name="Hughes D."/>
            <person name="Osuji N."/>
            <person name="Pu L.-L."/>
            <person name="Puazo M."/>
            <person name="Qu C."/>
            <person name="Quiroz J."/>
            <person name="Raj R."/>
            <person name="Weissenberger G."/>
            <person name="Xin Y."/>
            <person name="Zou X."/>
            <person name="Han Y."/>
            <person name="Worley K."/>
            <person name="Muzny D."/>
            <person name="Gibbs R."/>
        </authorList>
    </citation>
    <scope>NUCLEOTIDE SEQUENCE</scope>
    <source>
        <strain evidence="1">Sampled in the wild</strain>
    </source>
</reference>
<dbReference type="EMBL" id="KZ308393">
    <property type="protein sequence ID" value="KAG8228886.1"/>
    <property type="molecule type" value="Genomic_DNA"/>
</dbReference>
<dbReference type="FunFam" id="3.40.720.10:FF:000017">
    <property type="entry name" value="Predicted protein"/>
    <property type="match status" value="1"/>
</dbReference>
<organism evidence="1 2">
    <name type="scientific">Ladona fulva</name>
    <name type="common">Scarce chaser dragonfly</name>
    <name type="synonym">Libellula fulva</name>
    <dbReference type="NCBI Taxonomy" id="123851"/>
    <lineage>
        <taxon>Eukaryota</taxon>
        <taxon>Metazoa</taxon>
        <taxon>Ecdysozoa</taxon>
        <taxon>Arthropoda</taxon>
        <taxon>Hexapoda</taxon>
        <taxon>Insecta</taxon>
        <taxon>Pterygota</taxon>
        <taxon>Palaeoptera</taxon>
        <taxon>Odonata</taxon>
        <taxon>Epiprocta</taxon>
        <taxon>Anisoptera</taxon>
        <taxon>Libelluloidea</taxon>
        <taxon>Libellulidae</taxon>
        <taxon>Ladona</taxon>
    </lineage>
</organism>
<dbReference type="OrthoDB" id="413313at2759"/>
<dbReference type="GO" id="GO:0005615">
    <property type="term" value="C:extracellular space"/>
    <property type="evidence" value="ECO:0007669"/>
    <property type="project" value="TreeGrafter"/>
</dbReference>
<gene>
    <name evidence="1" type="ORF">J437_LFUL007623</name>
</gene>
<dbReference type="AlphaFoldDB" id="A0A8K0K5T0"/>
<evidence type="ECO:0000313" key="1">
    <source>
        <dbReference type="EMBL" id="KAG8228886.1"/>
    </source>
</evidence>
<protein>
    <submittedName>
        <fullName evidence="1">Uncharacterized protein</fullName>
    </submittedName>
</protein>